<dbReference type="SMART" id="SM00448">
    <property type="entry name" value="REC"/>
    <property type="match status" value="1"/>
</dbReference>
<gene>
    <name evidence="4" type="ORF">BSZ36_09910</name>
</gene>
<dbReference type="Pfam" id="PF07228">
    <property type="entry name" value="SpoIIE"/>
    <property type="match status" value="1"/>
</dbReference>
<keyword evidence="2" id="KW-0597">Phosphoprotein</keyword>
<evidence type="ECO:0000259" key="3">
    <source>
        <dbReference type="PROSITE" id="PS50110"/>
    </source>
</evidence>
<dbReference type="InterPro" id="IPR001932">
    <property type="entry name" value="PPM-type_phosphatase-like_dom"/>
</dbReference>
<dbReference type="SUPFAM" id="SSF52172">
    <property type="entry name" value="CheY-like"/>
    <property type="match status" value="1"/>
</dbReference>
<dbReference type="Gene3D" id="3.60.40.10">
    <property type="entry name" value="PPM-type phosphatase domain"/>
    <property type="match status" value="1"/>
</dbReference>
<keyword evidence="5" id="KW-1185">Reference proteome</keyword>
<dbReference type="PANTHER" id="PTHR43156">
    <property type="entry name" value="STAGE II SPORULATION PROTEIN E-RELATED"/>
    <property type="match status" value="1"/>
</dbReference>
<reference evidence="4 5" key="1">
    <citation type="submission" date="2016-11" db="EMBL/GenBank/DDBJ databases">
        <title>Study of marine rhodopsin-containing bacteria.</title>
        <authorList>
            <person name="Yoshizawa S."/>
            <person name="Kumagai Y."/>
            <person name="Kogure K."/>
        </authorList>
    </citation>
    <scope>NUCLEOTIDE SEQUENCE [LARGE SCALE GENOMIC DNA]</scope>
    <source>
        <strain evidence="4 5">SG-29</strain>
    </source>
</reference>
<dbReference type="Proteomes" id="UP000216446">
    <property type="component" value="Unassembled WGS sequence"/>
</dbReference>
<dbReference type="CDD" id="cd17574">
    <property type="entry name" value="REC_OmpR"/>
    <property type="match status" value="1"/>
</dbReference>
<keyword evidence="1" id="KW-0378">Hydrolase</keyword>
<feature type="domain" description="Response regulatory" evidence="3">
    <location>
        <begin position="6"/>
        <end position="121"/>
    </location>
</feature>
<feature type="modified residue" description="4-aspartylphosphate" evidence="2">
    <location>
        <position position="54"/>
    </location>
</feature>
<sequence length="379" mass="42572">MTARPAVLVVEDNATLRRLLEYRLGKRFEVRSAMHGEHALQLIEEEPPDLIVSDIMMPHMDGFALLAALRSDERFQAIPFIFLTAKNDDLSRQKGLRKGVDDYLTKPFDIDHLIGRVDQIVQRSQLYQTKLTSKIGRDFSDKLLPRHMPVEAGYRTVFFSQPKEDGGGDLFDWTPSGDGTYLITVGDIMGKGLQAKFYAFSFLSYIRSTIHAMLRNTVSPAALMKRVNEMLINDQVLEETFASLLLMRWEPANNRVVYTNAGHCRPILVGPQGAGMVEHSDLILGLDPMTEYTDYSLEIPPDHALLCYTDGLNEQVARSGKMFGEPGVAEAARIARTAEQPVKELLSWMLQRSAKPGFEDDVLVFWLQRHATASAARAA</sequence>
<accession>A0A259U0B3</accession>
<dbReference type="InterPro" id="IPR011006">
    <property type="entry name" value="CheY-like_superfamily"/>
</dbReference>
<dbReference type="GO" id="GO:0016791">
    <property type="term" value="F:phosphatase activity"/>
    <property type="evidence" value="ECO:0007669"/>
    <property type="project" value="TreeGrafter"/>
</dbReference>
<dbReference type="InterPro" id="IPR052016">
    <property type="entry name" value="Bact_Sigma-Reg"/>
</dbReference>
<dbReference type="InterPro" id="IPR001789">
    <property type="entry name" value="Sig_transdc_resp-reg_receiver"/>
</dbReference>
<dbReference type="Pfam" id="PF00072">
    <property type="entry name" value="Response_reg"/>
    <property type="match status" value="1"/>
</dbReference>
<evidence type="ECO:0000256" key="2">
    <source>
        <dbReference type="PROSITE-ProRule" id="PRU00169"/>
    </source>
</evidence>
<evidence type="ECO:0000313" key="5">
    <source>
        <dbReference type="Proteomes" id="UP000216446"/>
    </source>
</evidence>
<name>A0A259U0B3_9BACT</name>
<protein>
    <recommendedName>
        <fullName evidence="3">Response regulatory domain-containing protein</fullName>
    </recommendedName>
</protein>
<dbReference type="RefSeq" id="WP_094548432.1">
    <property type="nucleotide sequence ID" value="NZ_MQWB01000001.1"/>
</dbReference>
<dbReference type="OrthoDB" id="9763484at2"/>
<dbReference type="Gene3D" id="3.40.50.2300">
    <property type="match status" value="1"/>
</dbReference>
<dbReference type="SMART" id="SM00331">
    <property type="entry name" value="PP2C_SIG"/>
    <property type="match status" value="1"/>
</dbReference>
<comment type="caution">
    <text evidence="4">The sequence shown here is derived from an EMBL/GenBank/DDBJ whole genome shotgun (WGS) entry which is preliminary data.</text>
</comment>
<dbReference type="GO" id="GO:0000160">
    <property type="term" value="P:phosphorelay signal transduction system"/>
    <property type="evidence" value="ECO:0007669"/>
    <property type="project" value="InterPro"/>
</dbReference>
<dbReference type="EMBL" id="MQWB01000001">
    <property type="protein sequence ID" value="OZC03264.1"/>
    <property type="molecule type" value="Genomic_DNA"/>
</dbReference>
<proteinExistence type="predicted"/>
<dbReference type="PROSITE" id="PS50110">
    <property type="entry name" value="RESPONSE_REGULATORY"/>
    <property type="match status" value="1"/>
</dbReference>
<dbReference type="SUPFAM" id="SSF81606">
    <property type="entry name" value="PP2C-like"/>
    <property type="match status" value="1"/>
</dbReference>
<dbReference type="AlphaFoldDB" id="A0A259U0B3"/>
<dbReference type="InParanoid" id="A0A259U0B3"/>
<organism evidence="4 5">
    <name type="scientific">Rubricoccus marinus</name>
    <dbReference type="NCBI Taxonomy" id="716817"/>
    <lineage>
        <taxon>Bacteria</taxon>
        <taxon>Pseudomonadati</taxon>
        <taxon>Rhodothermota</taxon>
        <taxon>Rhodothermia</taxon>
        <taxon>Rhodothermales</taxon>
        <taxon>Rubricoccaceae</taxon>
        <taxon>Rubricoccus</taxon>
    </lineage>
</organism>
<evidence type="ECO:0000313" key="4">
    <source>
        <dbReference type="EMBL" id="OZC03264.1"/>
    </source>
</evidence>
<dbReference type="InterPro" id="IPR036457">
    <property type="entry name" value="PPM-type-like_dom_sf"/>
</dbReference>
<evidence type="ECO:0000256" key="1">
    <source>
        <dbReference type="ARBA" id="ARBA00022801"/>
    </source>
</evidence>
<dbReference type="PANTHER" id="PTHR43156:SF2">
    <property type="entry name" value="STAGE II SPORULATION PROTEIN E"/>
    <property type="match status" value="1"/>
</dbReference>